<dbReference type="AlphaFoldDB" id="A0A8S2FPK6"/>
<dbReference type="GO" id="GO:0001786">
    <property type="term" value="F:phosphatidylserine binding"/>
    <property type="evidence" value="ECO:0007669"/>
    <property type="project" value="TreeGrafter"/>
</dbReference>
<dbReference type="EMBL" id="CAJNOK010036898">
    <property type="protein sequence ID" value="CAF1526439.1"/>
    <property type="molecule type" value="Genomic_DNA"/>
</dbReference>
<dbReference type="GO" id="GO:0048488">
    <property type="term" value="P:synaptic vesicle endocytosis"/>
    <property type="evidence" value="ECO:0007669"/>
    <property type="project" value="TreeGrafter"/>
</dbReference>
<dbReference type="GO" id="GO:0000149">
    <property type="term" value="F:SNARE binding"/>
    <property type="evidence" value="ECO:0007669"/>
    <property type="project" value="TreeGrafter"/>
</dbReference>
<dbReference type="EMBL" id="CAJOBA010059080">
    <property type="protein sequence ID" value="CAF4313179.1"/>
    <property type="molecule type" value="Genomic_DNA"/>
</dbReference>
<sequence length="210" mass="23915">MFNSYIYYNNFYTGEEYENRYVVIEIVKKLHHEESIGSTHSDDGLSDNKSEILPSTENAVLPSNESEKLQLGQLEYSLFYSDETEELTVEVVGINYCLAVDDGIIDLLVRLQVSPGIQDPFETKPHRRINGKSIINESFTFKNLPPTELENTTIICSLYGKDRKLCADLIGELNLEFHNFDLYNITTDVKSFSPPIHTGMATSGQHKHKK</sequence>
<comment type="caution">
    <text evidence="2">The sequence shown here is derived from an EMBL/GenBank/DDBJ whole genome shotgun (WGS) entry which is preliminary data.</text>
</comment>
<feature type="non-terminal residue" evidence="2">
    <location>
        <position position="1"/>
    </location>
</feature>
<dbReference type="GO" id="GO:0030276">
    <property type="term" value="F:clathrin binding"/>
    <property type="evidence" value="ECO:0007669"/>
    <property type="project" value="TreeGrafter"/>
</dbReference>
<dbReference type="GO" id="GO:0031045">
    <property type="term" value="C:dense core granule"/>
    <property type="evidence" value="ECO:0007669"/>
    <property type="project" value="TreeGrafter"/>
</dbReference>
<reference evidence="2" key="1">
    <citation type="submission" date="2021-02" db="EMBL/GenBank/DDBJ databases">
        <authorList>
            <person name="Nowell W R."/>
        </authorList>
    </citation>
    <scope>NUCLEOTIDE SEQUENCE</scope>
</reference>
<dbReference type="PROSITE" id="PS50004">
    <property type="entry name" value="C2"/>
    <property type="match status" value="1"/>
</dbReference>
<protein>
    <recommendedName>
        <fullName evidence="1">C2 domain-containing protein</fullName>
    </recommendedName>
</protein>
<proteinExistence type="predicted"/>
<name>A0A8S2FPK6_9BILA</name>
<dbReference type="GO" id="GO:0005886">
    <property type="term" value="C:plasma membrane"/>
    <property type="evidence" value="ECO:0007669"/>
    <property type="project" value="TreeGrafter"/>
</dbReference>
<dbReference type="GO" id="GO:0048791">
    <property type="term" value="P:calcium ion-regulated exocytosis of neurotransmitter"/>
    <property type="evidence" value="ECO:0007669"/>
    <property type="project" value="TreeGrafter"/>
</dbReference>
<dbReference type="PANTHER" id="PTHR10024">
    <property type="entry name" value="SYNAPTOTAGMIN"/>
    <property type="match status" value="1"/>
</dbReference>
<gene>
    <name evidence="2" type="ORF">OVA965_LOCUS38038</name>
    <name evidence="3" type="ORF">TMI583_LOCUS39177</name>
</gene>
<dbReference type="InterPro" id="IPR035892">
    <property type="entry name" value="C2_domain_sf"/>
</dbReference>
<dbReference type="GO" id="GO:0030424">
    <property type="term" value="C:axon"/>
    <property type="evidence" value="ECO:0007669"/>
    <property type="project" value="TreeGrafter"/>
</dbReference>
<dbReference type="Proteomes" id="UP000677228">
    <property type="component" value="Unassembled WGS sequence"/>
</dbReference>
<dbReference type="PANTHER" id="PTHR10024:SF227">
    <property type="entry name" value="SYNAPTOTAGMIN 1"/>
    <property type="match status" value="1"/>
</dbReference>
<organism evidence="2 4">
    <name type="scientific">Didymodactylos carnosus</name>
    <dbReference type="NCBI Taxonomy" id="1234261"/>
    <lineage>
        <taxon>Eukaryota</taxon>
        <taxon>Metazoa</taxon>
        <taxon>Spiralia</taxon>
        <taxon>Gnathifera</taxon>
        <taxon>Rotifera</taxon>
        <taxon>Eurotatoria</taxon>
        <taxon>Bdelloidea</taxon>
        <taxon>Philodinida</taxon>
        <taxon>Philodinidae</taxon>
        <taxon>Didymodactylos</taxon>
    </lineage>
</organism>
<evidence type="ECO:0000313" key="2">
    <source>
        <dbReference type="EMBL" id="CAF1526439.1"/>
    </source>
</evidence>
<evidence type="ECO:0000259" key="1">
    <source>
        <dbReference type="PROSITE" id="PS50004"/>
    </source>
</evidence>
<feature type="domain" description="C2" evidence="1">
    <location>
        <begin position="70"/>
        <end position="196"/>
    </location>
</feature>
<evidence type="ECO:0000313" key="4">
    <source>
        <dbReference type="Proteomes" id="UP000677228"/>
    </source>
</evidence>
<evidence type="ECO:0000313" key="3">
    <source>
        <dbReference type="EMBL" id="CAF4313179.1"/>
    </source>
</evidence>
<dbReference type="Proteomes" id="UP000682733">
    <property type="component" value="Unassembled WGS sequence"/>
</dbReference>
<dbReference type="GO" id="GO:0030672">
    <property type="term" value="C:synaptic vesicle membrane"/>
    <property type="evidence" value="ECO:0007669"/>
    <property type="project" value="TreeGrafter"/>
</dbReference>
<accession>A0A8S2FPK6</accession>
<dbReference type="Gene3D" id="2.60.40.150">
    <property type="entry name" value="C2 domain"/>
    <property type="match status" value="1"/>
</dbReference>
<dbReference type="InterPro" id="IPR000008">
    <property type="entry name" value="C2_dom"/>
</dbReference>
<dbReference type="GO" id="GO:0005509">
    <property type="term" value="F:calcium ion binding"/>
    <property type="evidence" value="ECO:0007669"/>
    <property type="project" value="TreeGrafter"/>
</dbReference>
<dbReference type="GO" id="GO:0005544">
    <property type="term" value="F:calcium-dependent phospholipid binding"/>
    <property type="evidence" value="ECO:0007669"/>
    <property type="project" value="TreeGrafter"/>
</dbReference>
<dbReference type="SUPFAM" id="SSF49562">
    <property type="entry name" value="C2 domain (Calcium/lipid-binding domain, CaLB)"/>
    <property type="match status" value="1"/>
</dbReference>